<gene>
    <name evidence="9" type="ORF">HU200_059765</name>
</gene>
<dbReference type="UniPathway" id="UPA00143"/>
<dbReference type="InterPro" id="IPR013083">
    <property type="entry name" value="Znf_RING/FYVE/PHD"/>
</dbReference>
<comment type="catalytic activity">
    <reaction evidence="1">
        <text>S-ubiquitinyl-[E2 ubiquitin-conjugating enzyme]-L-cysteine + [acceptor protein]-L-lysine = [E2 ubiquitin-conjugating enzyme]-L-cysteine + N(6)-ubiquitinyl-[acceptor protein]-L-lysine.</text>
        <dbReference type="EC" id="2.3.2.27"/>
    </reaction>
</comment>
<feature type="domain" description="U-box" evidence="8">
    <location>
        <begin position="207"/>
        <end position="280"/>
    </location>
</feature>
<evidence type="ECO:0000256" key="7">
    <source>
        <dbReference type="SAM" id="MobiDB-lite"/>
    </source>
</evidence>
<keyword evidence="4" id="KW-0808">Transferase</keyword>
<dbReference type="Gene3D" id="3.30.40.10">
    <property type="entry name" value="Zinc/RING finger domain, C3HC4 (zinc finger)"/>
    <property type="match status" value="1"/>
</dbReference>
<feature type="region of interest" description="Disordered" evidence="7">
    <location>
        <begin position="321"/>
        <end position="383"/>
    </location>
</feature>
<dbReference type="FunFam" id="1.25.10.10:FF:000392">
    <property type="entry name" value="RING-type E3 ubiquitin transferase"/>
    <property type="match status" value="1"/>
</dbReference>
<evidence type="ECO:0000256" key="6">
    <source>
        <dbReference type="PROSITE-ProRule" id="PRU00259"/>
    </source>
</evidence>
<dbReference type="Gene3D" id="1.25.10.10">
    <property type="entry name" value="Leucine-rich Repeat Variant"/>
    <property type="match status" value="2"/>
</dbReference>
<dbReference type="SUPFAM" id="SSF57850">
    <property type="entry name" value="RING/U-box"/>
    <property type="match status" value="1"/>
</dbReference>
<feature type="compositionally biased region" description="Low complexity" evidence="7">
    <location>
        <begin position="177"/>
        <end position="196"/>
    </location>
</feature>
<dbReference type="AlphaFoldDB" id="A0A835DZC9"/>
<dbReference type="PANTHER" id="PTHR23315:SF79">
    <property type="entry name" value="RING-TYPE E3 UBIQUITIN TRANSFERASE"/>
    <property type="match status" value="1"/>
</dbReference>
<dbReference type="InterPro" id="IPR016024">
    <property type="entry name" value="ARM-type_fold"/>
</dbReference>
<evidence type="ECO:0000256" key="5">
    <source>
        <dbReference type="ARBA" id="ARBA00022786"/>
    </source>
</evidence>
<dbReference type="PANTHER" id="PTHR23315">
    <property type="entry name" value="U BOX DOMAIN-CONTAINING"/>
    <property type="match status" value="1"/>
</dbReference>
<feature type="repeat" description="ARM" evidence="6">
    <location>
        <begin position="511"/>
        <end position="555"/>
    </location>
</feature>
<comment type="pathway">
    <text evidence="2">Protein modification; protein ubiquitination.</text>
</comment>
<evidence type="ECO:0000256" key="3">
    <source>
        <dbReference type="ARBA" id="ARBA00012483"/>
    </source>
</evidence>
<evidence type="ECO:0000259" key="8">
    <source>
        <dbReference type="PROSITE" id="PS51698"/>
    </source>
</evidence>
<keyword evidence="10" id="KW-1185">Reference proteome</keyword>
<keyword evidence="5" id="KW-0833">Ubl conjugation pathway</keyword>
<evidence type="ECO:0000256" key="2">
    <source>
        <dbReference type="ARBA" id="ARBA00004906"/>
    </source>
</evidence>
<dbReference type="SUPFAM" id="SSF48371">
    <property type="entry name" value="ARM repeat"/>
    <property type="match status" value="1"/>
</dbReference>
<evidence type="ECO:0000313" key="9">
    <source>
        <dbReference type="EMBL" id="KAF8657618.1"/>
    </source>
</evidence>
<feature type="compositionally biased region" description="Basic and acidic residues" evidence="7">
    <location>
        <begin position="32"/>
        <end position="41"/>
    </location>
</feature>
<evidence type="ECO:0000313" key="10">
    <source>
        <dbReference type="Proteomes" id="UP000636709"/>
    </source>
</evidence>
<dbReference type="GO" id="GO:0016567">
    <property type="term" value="P:protein ubiquitination"/>
    <property type="evidence" value="ECO:0007669"/>
    <property type="project" value="UniProtKB-UniPathway"/>
</dbReference>
<dbReference type="InterPro" id="IPR000225">
    <property type="entry name" value="Armadillo"/>
</dbReference>
<organism evidence="9 10">
    <name type="scientific">Digitaria exilis</name>
    <dbReference type="NCBI Taxonomy" id="1010633"/>
    <lineage>
        <taxon>Eukaryota</taxon>
        <taxon>Viridiplantae</taxon>
        <taxon>Streptophyta</taxon>
        <taxon>Embryophyta</taxon>
        <taxon>Tracheophyta</taxon>
        <taxon>Spermatophyta</taxon>
        <taxon>Magnoliopsida</taxon>
        <taxon>Liliopsida</taxon>
        <taxon>Poales</taxon>
        <taxon>Poaceae</taxon>
        <taxon>PACMAD clade</taxon>
        <taxon>Panicoideae</taxon>
        <taxon>Panicodae</taxon>
        <taxon>Paniceae</taxon>
        <taxon>Anthephorinae</taxon>
        <taxon>Digitaria</taxon>
    </lineage>
</organism>
<dbReference type="FunFam" id="3.30.40.10:FF:000491">
    <property type="entry name" value="RING-type E3 ubiquitin transferase"/>
    <property type="match status" value="1"/>
</dbReference>
<feature type="compositionally biased region" description="Basic residues" evidence="7">
    <location>
        <begin position="115"/>
        <end position="126"/>
    </location>
</feature>
<feature type="region of interest" description="Disordered" evidence="7">
    <location>
        <begin position="174"/>
        <end position="196"/>
    </location>
</feature>
<dbReference type="InterPro" id="IPR011989">
    <property type="entry name" value="ARM-like"/>
</dbReference>
<evidence type="ECO:0000256" key="1">
    <source>
        <dbReference type="ARBA" id="ARBA00000900"/>
    </source>
</evidence>
<dbReference type="PROSITE" id="PS51698">
    <property type="entry name" value="U_BOX"/>
    <property type="match status" value="1"/>
</dbReference>
<name>A0A835DZC9_9POAL</name>
<accession>A0A835DZC9</accession>
<dbReference type="OrthoDB" id="7537227at2759"/>
<feature type="compositionally biased region" description="Low complexity" evidence="7">
    <location>
        <begin position="321"/>
        <end position="342"/>
    </location>
</feature>
<reference evidence="9" key="1">
    <citation type="submission" date="2020-07" db="EMBL/GenBank/DDBJ databases">
        <title>Genome sequence and genetic diversity analysis of an under-domesticated orphan crop, white fonio (Digitaria exilis).</title>
        <authorList>
            <person name="Bennetzen J.L."/>
            <person name="Chen S."/>
            <person name="Ma X."/>
            <person name="Wang X."/>
            <person name="Yssel A.E.J."/>
            <person name="Chaluvadi S.R."/>
            <person name="Johnson M."/>
            <person name="Gangashetty P."/>
            <person name="Hamidou F."/>
            <person name="Sanogo M.D."/>
            <person name="Zwaenepoel A."/>
            <person name="Wallace J."/>
            <person name="Van De Peer Y."/>
            <person name="Van Deynze A."/>
        </authorList>
    </citation>
    <scope>NUCLEOTIDE SEQUENCE</scope>
    <source>
        <tissue evidence="9">Leaves</tissue>
    </source>
</reference>
<proteinExistence type="predicted"/>
<dbReference type="Pfam" id="PF04564">
    <property type="entry name" value="U-box"/>
    <property type="match status" value="1"/>
</dbReference>
<dbReference type="EC" id="2.3.2.27" evidence="3"/>
<dbReference type="FunFam" id="1.25.10.10:FF:000285">
    <property type="entry name" value="RING-type E3 ubiquitin transferase"/>
    <property type="match status" value="1"/>
</dbReference>
<evidence type="ECO:0000256" key="4">
    <source>
        <dbReference type="ARBA" id="ARBA00022679"/>
    </source>
</evidence>
<dbReference type="GO" id="GO:0061630">
    <property type="term" value="F:ubiquitin protein ligase activity"/>
    <property type="evidence" value="ECO:0007669"/>
    <property type="project" value="UniProtKB-EC"/>
</dbReference>
<dbReference type="SMART" id="SM00185">
    <property type="entry name" value="ARM"/>
    <property type="match status" value="3"/>
</dbReference>
<dbReference type="EMBL" id="JACEFO010002487">
    <property type="protein sequence ID" value="KAF8657618.1"/>
    <property type="molecule type" value="Genomic_DNA"/>
</dbReference>
<protein>
    <recommendedName>
        <fullName evidence="3">RING-type E3 ubiquitin transferase</fullName>
        <ecNumber evidence="3">2.3.2.27</ecNumber>
    </recommendedName>
</protein>
<dbReference type="Pfam" id="PF00514">
    <property type="entry name" value="Arm"/>
    <property type="match status" value="1"/>
</dbReference>
<feature type="region of interest" description="Disordered" evidence="7">
    <location>
        <begin position="1"/>
        <end position="129"/>
    </location>
</feature>
<dbReference type="InterPro" id="IPR003613">
    <property type="entry name" value="Ubox_domain"/>
</dbReference>
<dbReference type="Proteomes" id="UP000636709">
    <property type="component" value="Unassembled WGS sequence"/>
</dbReference>
<dbReference type="SMART" id="SM00504">
    <property type="entry name" value="Ubox"/>
    <property type="match status" value="1"/>
</dbReference>
<dbReference type="PROSITE" id="PS50176">
    <property type="entry name" value="ARM_REPEAT"/>
    <property type="match status" value="2"/>
</dbReference>
<feature type="repeat" description="ARM" evidence="6">
    <location>
        <begin position="468"/>
        <end position="507"/>
    </location>
</feature>
<comment type="caution">
    <text evidence="9">The sequence shown here is derived from an EMBL/GenBank/DDBJ whole genome shotgun (WGS) entry which is preliminary data.</text>
</comment>
<sequence>MLCLRARYAPAGRRTTAVQPIASVVVDPLRASQERSRDKNPAKTTPKNHKQNAPKPRAPGTKTHRDTDPFQAKVPAVPRPPAVSLPPHKTESAHHTPKLRPGNKAPEPQKEQTQKQKKPWPQKHHPSSFPASANLAIHIHHRAPPTLTASPVQSMGAARPRRWKLPFHRSASAVAGSAPCSPSPSTRSSAPPVPASPARSEAWAVEAVPDEFLCPISGALMADPVILPSGKTYERACLQACAELAFLPPGVEPPAGEGTLIPNSALKAAIATWCSRAGRPTPAPPSPHAAREAVLRTMPPATAKSVRTSMTTRRAAVMAAAASSSNSSYSSPPSTSSYASSSEITPAEDVEDGRSSRPVKEAAPPRIVREVEVEEPAPPPVDPLEDEVVAKVLDAHEDGSVAAAMATLREATRESEERRRALCTPRLLAALRRVLLLPRHAAARVDAAAALVNLSLEPANKVRIVRAGAVPALVEVLRSPSSAAEAREHAAGALFGLALNEDNRAAIGVLGAVPPLLDLLTSPSHPPRARRDAGMALYHLTLAAVNQSKVARFPGAPKAVLAVASGKNAEPGPIRRLALMVACNVAACSEGRAALMDAGAVASVAAILDGDAGDLEEWCVSALYAMSRGSLRFRGLARAAGADRALRRVVADEGAAGVRREMARKTLRAMRGDLDEDGDEYNDLTGSSLECGDGEDCGGSIVSDGLMSFRRRQRELGVSSCGNTAEF</sequence>